<dbReference type="Proteomes" id="UP000318693">
    <property type="component" value="Unassembled WGS sequence"/>
</dbReference>
<proteinExistence type="predicted"/>
<protein>
    <submittedName>
        <fullName evidence="1">Uncharacterized protein</fullName>
    </submittedName>
</protein>
<keyword evidence="2" id="KW-1185">Reference proteome</keyword>
<gene>
    <name evidence="1" type="ORF">FJ693_08670</name>
</gene>
<dbReference type="AlphaFoldDB" id="A0A552WSA9"/>
<dbReference type="EMBL" id="VJXR01000020">
    <property type="protein sequence ID" value="TRW45596.1"/>
    <property type="molecule type" value="Genomic_DNA"/>
</dbReference>
<reference evidence="1 2" key="1">
    <citation type="submission" date="2019-07" db="EMBL/GenBank/DDBJ databases">
        <title>Georgenia wutianyii sp. nov. and Georgenia *** sp. nov. isolated from plateau pika (Ochotona curzoniae) in the Qinghai-Tibet plateau of China.</title>
        <authorList>
            <person name="Tian Z."/>
        </authorList>
    </citation>
    <scope>NUCLEOTIDE SEQUENCE [LARGE SCALE GENOMIC DNA]</scope>
    <source>
        <strain evidence="1 2">Z446</strain>
    </source>
</reference>
<comment type="caution">
    <text evidence="1">The sequence shown here is derived from an EMBL/GenBank/DDBJ whole genome shotgun (WGS) entry which is preliminary data.</text>
</comment>
<dbReference type="RefSeq" id="WP_143418140.1">
    <property type="nucleotide sequence ID" value="NZ_VJXR01000020.1"/>
</dbReference>
<organism evidence="1 2">
    <name type="scientific">Georgenia yuyongxinii</name>
    <dbReference type="NCBI Taxonomy" id="2589797"/>
    <lineage>
        <taxon>Bacteria</taxon>
        <taxon>Bacillati</taxon>
        <taxon>Actinomycetota</taxon>
        <taxon>Actinomycetes</taxon>
        <taxon>Micrococcales</taxon>
        <taxon>Bogoriellaceae</taxon>
        <taxon>Georgenia</taxon>
    </lineage>
</organism>
<accession>A0A552WSA9</accession>
<name>A0A552WSA9_9MICO</name>
<sequence>MTEWIEPAALPVLQGDEAFNGIDATVADFWRFAMSDLRANAVRGLLAEFLVARAVGHTAGRVEWDSHDVTTPSGIRVEVKASGYLQSWRQRRLSRIVFSGLNGQAWPVGGVLADEVTYNADAYVFAVQTATTHATYDPLDVAQWQFYVLPAATVAGTGKGSLSLTAVRALGAEETPYSRLATSIEVAGADALSQRVKR</sequence>
<evidence type="ECO:0000313" key="2">
    <source>
        <dbReference type="Proteomes" id="UP000318693"/>
    </source>
</evidence>
<evidence type="ECO:0000313" key="1">
    <source>
        <dbReference type="EMBL" id="TRW45596.1"/>
    </source>
</evidence>